<dbReference type="GO" id="GO:0016020">
    <property type="term" value="C:membrane"/>
    <property type="evidence" value="ECO:0007669"/>
    <property type="project" value="UniProtKB-SubCell"/>
</dbReference>
<evidence type="ECO:0000256" key="18">
    <source>
        <dbReference type="SAM" id="MobiDB-lite"/>
    </source>
</evidence>
<keyword evidence="6 20" id="KW-0732">Signal</keyword>
<evidence type="ECO:0000256" key="16">
    <source>
        <dbReference type="ARBA" id="ARBA00047951"/>
    </source>
</evidence>
<evidence type="ECO:0000256" key="13">
    <source>
        <dbReference type="ARBA" id="ARBA00023170"/>
    </source>
</evidence>
<feature type="domain" description="Gnk2-homologous" evidence="22">
    <location>
        <begin position="1366"/>
        <end position="1473"/>
    </location>
</feature>
<feature type="transmembrane region" description="Helical" evidence="19">
    <location>
        <begin position="284"/>
        <end position="307"/>
    </location>
</feature>
<keyword evidence="8 17" id="KW-0547">Nucleotide-binding</keyword>
<sequence>MKSLNFFIALLSLLSLATITKSQDPSYLYHVCSNETTYTRNSTYQANLNLLLSSLVSNATRNNLNGFYNSSIGLDPDDVYGLFLCRGDVSKNACHNCVALAAEEAIQRCPVEKVVILWYDLCLLRYSNRAFFSTMDQDPGVTLVNTQNIADEPERFNRLVATTMNDTATRATSVPSGAKKFAVKEVSFKEFQNLYSLVQCTPDLSSSDCNRCLRIAISTLPSCCSQKPGARVLYPSCNIRYEIYEFYNKTAVAAESPPPPPPEIRAPPPSPVSGSKGKVRVSTVVIIAIVVPVGVSIALFCLGFCFLRRRGRKNRDSVKENDGGDEISTEESLQFDLSTIEAATNNFSPDNKLGEGGFGEVFKAWKQWKIGAAMELVDPSLGDSYSRNEITRCLHIALLCVQEDPNDRPTLTSVVLMLTSFSISLPLLREPSSFEQSMTISSLPLTELESDKSNIKSKPLSVNDVSITELYPLILSSLSLATITKSQDPSYLYHSCSNDTTYTRNSTYQANLNLLLSSLVSNATRNNLNGFYNSSLGLDPDDVYGLFLCRGDVNKNACQNCVALAAKEAIQRCPVEKVVVLWYDLCLLRYSNRAFFATMDQDPGVILFKSDQNIADEPERFNRLVATTMNDTVTQATIATSGGKKFAVEEVYFTKSLNLYSLAQCTPDLSSSDCNRCLRIAISILPSCCSQKPGASMLYPSCIVRYETFKFYNITTVAAKPPPPPPPSPLTRPKGRGHVSIIVIVAIVIPIAVSMMLFCMGFGFLRRRARKNRVSLPEKDGERKASSRTIVYISVPTGAFVAWKQWKNGAALELMDASLGDSYSRNEITRCLHIALLCVQEDPIDRPTLSTIVLMLTSFSVTLPLPREPAYLGQSRTVPTFPTTELESDRSTSKSKPLSVNDMSITELYPPQQFEYRSHICTNDSTYTTNSSFPLNLNTSLSSLYENASRSDDFSTISVDIMIRCPNYKEAIIWYDRCMLRYSNRSIFYVREEWPKARMSNVNDIGDVTDQNQFNANWGGLMNQLITRAVSSSNLFAMGDTNGTAFNRIYGTVQCTPDISPSQCKQCLSGCFSDIPRCCNGKRGGNVLTPSCSMRFEIYPFYTAPLAPPPPASSPSPPTPPATSLNPSALELMDASLGDSYSRIEITRCLHIALLCVQEDPNDRPTLSTIVLMLTSFSVTLPLPRKPAYCVQSRTGSSLPIIGLESDRSSSTSKPLSTSLQRKSESIIKLMAFLQMLFLLCPIFMHFIVPNTAQPEINFHLCVVENGNYTANSTYQANLKYLLNSVYSNTEIDYGFYNFSYGESPDKVYAIGLCRGDVKPGACRDCLNYSSLALTSLCPTQKEAIIGLDNCILRYASRYIFGLNEVAPYFFVHSLTNVSDENGFNRSLNSLLDSLQDEAAAGDSRRKYATRKIGAPNFQTIYALSQCTPDLSQAECSSCLRNASARVGQCCQERQGGRVIYPSCNFRYEINQFYEIPIGEDPSPPPSKGKKNTVIIVIILSVVISVMVILIISFYTFSGKRKSREKVKSGSVDDEITRVESLQYNLEIIHLATENFSEVNKLGQGGFGSVYKGTLPNGQYIAVKRLSRDSTQGEQEFKNEVLLVAKLQHKNLVRLLGFCFEQDERLLIYEFMPNSSLNNFIFDQTKRSQLDWERRYKIIEGISRGLLYLHEDSRLRIIHRDLKPSNILLDAEMNAKISDFGMARLFAGDQTQESTSRVVGTFGYMPPEYVMRGHFSVKSDIFSFGVLVLEIVSGRKRTFIDEEEVEDLLTYTWENWNSGPNLDKLIDPTLRAGSRNEMLRCIHVGLLCVQENAPDRPNMASVVIMLSSYSVTLPVPQKPAFFARSTELPGTTSTWTESDQSRSASVPCSINEASISELYPR</sequence>
<keyword evidence="10 17" id="KW-0067">ATP-binding</keyword>
<keyword evidence="3" id="KW-0597">Phosphoprotein</keyword>
<evidence type="ECO:0000256" key="14">
    <source>
        <dbReference type="ARBA" id="ARBA00023180"/>
    </source>
</evidence>
<reference evidence="23 24" key="1">
    <citation type="journal article" date="2023" name="Mol. Ecol. Resour.">
        <title>Chromosome-level genome assembly of a triploid poplar Populus alba 'Berolinensis'.</title>
        <authorList>
            <person name="Chen S."/>
            <person name="Yu Y."/>
            <person name="Wang X."/>
            <person name="Wang S."/>
            <person name="Zhang T."/>
            <person name="Zhou Y."/>
            <person name="He R."/>
            <person name="Meng N."/>
            <person name="Wang Y."/>
            <person name="Liu W."/>
            <person name="Liu Z."/>
            <person name="Liu J."/>
            <person name="Guo Q."/>
            <person name="Huang H."/>
            <person name="Sederoff R.R."/>
            <person name="Wang G."/>
            <person name="Qu G."/>
            <person name="Chen S."/>
        </authorList>
    </citation>
    <scope>NUCLEOTIDE SEQUENCE [LARGE SCALE GENOMIC DNA]</scope>
    <source>
        <strain evidence="23">SC-2020</strain>
    </source>
</reference>
<evidence type="ECO:0000256" key="1">
    <source>
        <dbReference type="ARBA" id="ARBA00004167"/>
    </source>
</evidence>
<keyword evidence="4" id="KW-0808">Transferase</keyword>
<keyword evidence="13" id="KW-0675">Receptor</keyword>
<feature type="domain" description="Gnk2-homologous" evidence="22">
    <location>
        <begin position="1257"/>
        <end position="1360"/>
    </location>
</feature>
<dbReference type="PANTHER" id="PTHR32099:SF110">
    <property type="entry name" value="CYSTEINE-RICH RECEPTOR-KINASE-LIKE PROTEIN"/>
    <property type="match status" value="1"/>
</dbReference>
<evidence type="ECO:0000256" key="20">
    <source>
        <dbReference type="SAM" id="SignalP"/>
    </source>
</evidence>
<evidence type="ECO:0000256" key="10">
    <source>
        <dbReference type="ARBA" id="ARBA00022840"/>
    </source>
</evidence>
<evidence type="ECO:0000256" key="4">
    <source>
        <dbReference type="ARBA" id="ARBA00022679"/>
    </source>
</evidence>
<dbReference type="SUPFAM" id="SSF56112">
    <property type="entry name" value="Protein kinase-like (PK-like)"/>
    <property type="match status" value="1"/>
</dbReference>
<accession>A0AAD6QZW3</accession>
<dbReference type="FunFam" id="3.30.430.20:FF:000002">
    <property type="entry name" value="Cysteine-rich receptor-like protein kinase 10"/>
    <property type="match status" value="4"/>
</dbReference>
<dbReference type="PROSITE" id="PS51473">
    <property type="entry name" value="GNK2"/>
    <property type="match status" value="7"/>
</dbReference>
<evidence type="ECO:0000256" key="5">
    <source>
        <dbReference type="ARBA" id="ARBA00022692"/>
    </source>
</evidence>
<evidence type="ECO:0000259" key="22">
    <source>
        <dbReference type="PROSITE" id="PS51473"/>
    </source>
</evidence>
<evidence type="ECO:0000256" key="15">
    <source>
        <dbReference type="ARBA" id="ARBA00047558"/>
    </source>
</evidence>
<dbReference type="CDD" id="cd14066">
    <property type="entry name" value="STKc_IRAK"/>
    <property type="match status" value="1"/>
</dbReference>
<keyword evidence="5 19" id="KW-0812">Transmembrane</keyword>
<comment type="catalytic activity">
    <reaction evidence="16">
        <text>L-threonyl-[protein] + ATP = O-phospho-L-threonyl-[protein] + ADP + H(+)</text>
        <dbReference type="Rhea" id="RHEA:46608"/>
        <dbReference type="Rhea" id="RHEA-COMP:11060"/>
        <dbReference type="Rhea" id="RHEA-COMP:11605"/>
        <dbReference type="ChEBI" id="CHEBI:15378"/>
        <dbReference type="ChEBI" id="CHEBI:30013"/>
        <dbReference type="ChEBI" id="CHEBI:30616"/>
        <dbReference type="ChEBI" id="CHEBI:61977"/>
        <dbReference type="ChEBI" id="CHEBI:456216"/>
    </reaction>
</comment>
<dbReference type="GO" id="GO:0004674">
    <property type="term" value="F:protein serine/threonine kinase activity"/>
    <property type="evidence" value="ECO:0007669"/>
    <property type="project" value="UniProtKB-KW"/>
</dbReference>
<feature type="domain" description="Gnk2-homologous" evidence="22">
    <location>
        <begin position="490"/>
        <end position="595"/>
    </location>
</feature>
<evidence type="ECO:0000256" key="2">
    <source>
        <dbReference type="ARBA" id="ARBA00022527"/>
    </source>
</evidence>
<keyword evidence="14" id="KW-0325">Glycoprotein</keyword>
<feature type="signal peptide" evidence="20">
    <location>
        <begin position="1"/>
        <end position="22"/>
    </location>
</feature>
<feature type="domain" description="Gnk2-homologous" evidence="22">
    <location>
        <begin position="26"/>
        <end position="131"/>
    </location>
</feature>
<dbReference type="Pfam" id="PF01657">
    <property type="entry name" value="Stress-antifung"/>
    <property type="match status" value="7"/>
</dbReference>
<evidence type="ECO:0000256" key="7">
    <source>
        <dbReference type="ARBA" id="ARBA00022737"/>
    </source>
</evidence>
<keyword evidence="12 19" id="KW-0472">Membrane</keyword>
<dbReference type="InterPro" id="IPR017441">
    <property type="entry name" value="Protein_kinase_ATP_BS"/>
</dbReference>
<evidence type="ECO:0000256" key="19">
    <source>
        <dbReference type="SAM" id="Phobius"/>
    </source>
</evidence>
<dbReference type="PANTHER" id="PTHR32099">
    <property type="entry name" value="CYSTEINE-RICH REPEAT SECRETORY PROTEIN"/>
    <property type="match status" value="1"/>
</dbReference>
<dbReference type="Pfam" id="PF00069">
    <property type="entry name" value="Pkinase"/>
    <property type="match status" value="1"/>
</dbReference>
<evidence type="ECO:0000313" key="24">
    <source>
        <dbReference type="Proteomes" id="UP001164929"/>
    </source>
</evidence>
<evidence type="ECO:0000256" key="17">
    <source>
        <dbReference type="PROSITE-ProRule" id="PRU10141"/>
    </source>
</evidence>
<feature type="binding site" evidence="17">
    <location>
        <position position="1584"/>
    </location>
    <ligand>
        <name>ATP</name>
        <dbReference type="ChEBI" id="CHEBI:30616"/>
    </ligand>
</feature>
<evidence type="ECO:0000256" key="3">
    <source>
        <dbReference type="ARBA" id="ARBA00022553"/>
    </source>
</evidence>
<dbReference type="PROSITE" id="PS00108">
    <property type="entry name" value="PROTEIN_KINASE_ST"/>
    <property type="match status" value="1"/>
</dbReference>
<dbReference type="InterPro" id="IPR008271">
    <property type="entry name" value="Ser/Thr_kinase_AS"/>
</dbReference>
<dbReference type="Proteomes" id="UP001164929">
    <property type="component" value="Chromosome 4"/>
</dbReference>
<evidence type="ECO:0000313" key="23">
    <source>
        <dbReference type="EMBL" id="KAJ6999598.1"/>
    </source>
</evidence>
<dbReference type="PROSITE" id="PS00107">
    <property type="entry name" value="PROTEIN_KINASE_ATP"/>
    <property type="match status" value="1"/>
</dbReference>
<evidence type="ECO:0000256" key="6">
    <source>
        <dbReference type="ARBA" id="ARBA00022729"/>
    </source>
</evidence>
<keyword evidence="11 19" id="KW-1133">Transmembrane helix</keyword>
<dbReference type="EMBL" id="JAQIZT010000004">
    <property type="protein sequence ID" value="KAJ6999598.1"/>
    <property type="molecule type" value="Genomic_DNA"/>
</dbReference>
<dbReference type="SMART" id="SM00220">
    <property type="entry name" value="S_TKc"/>
    <property type="match status" value="1"/>
</dbReference>
<dbReference type="CDD" id="cd23509">
    <property type="entry name" value="Gnk2-like"/>
    <property type="match status" value="8"/>
</dbReference>
<keyword evidence="24" id="KW-1185">Reference proteome</keyword>
<evidence type="ECO:0008006" key="25">
    <source>
        <dbReference type="Google" id="ProtNLM"/>
    </source>
</evidence>
<evidence type="ECO:0000259" key="21">
    <source>
        <dbReference type="PROSITE" id="PS50011"/>
    </source>
</evidence>
<evidence type="ECO:0000256" key="9">
    <source>
        <dbReference type="ARBA" id="ARBA00022777"/>
    </source>
</evidence>
<dbReference type="FunFam" id="3.30.430.20:FF:000003">
    <property type="entry name" value="Cysteine-rich RLK (RECEPTOR-like protein kinase) 10"/>
    <property type="match status" value="3"/>
</dbReference>
<gene>
    <name evidence="23" type="ORF">NC653_010350</name>
</gene>
<feature type="domain" description="Gnk2-homologous" evidence="22">
    <location>
        <begin position="137"/>
        <end position="246"/>
    </location>
</feature>
<dbReference type="InterPro" id="IPR011009">
    <property type="entry name" value="Kinase-like_dom_sf"/>
</dbReference>
<feature type="transmembrane region" description="Helical" evidence="19">
    <location>
        <begin position="739"/>
        <end position="765"/>
    </location>
</feature>
<feature type="domain" description="Gnk2-homologous" evidence="22">
    <location>
        <begin position="996"/>
        <end position="1101"/>
    </location>
</feature>
<feature type="region of interest" description="Disordered" evidence="18">
    <location>
        <begin position="255"/>
        <end position="276"/>
    </location>
</feature>
<proteinExistence type="predicted"/>
<organism evidence="23 24">
    <name type="scientific">Populus alba x Populus x berolinensis</name>
    <dbReference type="NCBI Taxonomy" id="444605"/>
    <lineage>
        <taxon>Eukaryota</taxon>
        <taxon>Viridiplantae</taxon>
        <taxon>Streptophyta</taxon>
        <taxon>Embryophyta</taxon>
        <taxon>Tracheophyta</taxon>
        <taxon>Spermatophyta</taxon>
        <taxon>Magnoliopsida</taxon>
        <taxon>eudicotyledons</taxon>
        <taxon>Gunneridae</taxon>
        <taxon>Pentapetalae</taxon>
        <taxon>rosids</taxon>
        <taxon>fabids</taxon>
        <taxon>Malpighiales</taxon>
        <taxon>Salicaceae</taxon>
        <taxon>Saliceae</taxon>
        <taxon>Populus</taxon>
    </lineage>
</organism>
<evidence type="ECO:0000256" key="8">
    <source>
        <dbReference type="ARBA" id="ARBA00022741"/>
    </source>
</evidence>
<comment type="catalytic activity">
    <reaction evidence="15">
        <text>L-seryl-[protein] + ATP = O-phospho-L-seryl-[protein] + ADP + H(+)</text>
        <dbReference type="Rhea" id="RHEA:17989"/>
        <dbReference type="Rhea" id="RHEA-COMP:9863"/>
        <dbReference type="Rhea" id="RHEA-COMP:11604"/>
        <dbReference type="ChEBI" id="CHEBI:15378"/>
        <dbReference type="ChEBI" id="CHEBI:29999"/>
        <dbReference type="ChEBI" id="CHEBI:30616"/>
        <dbReference type="ChEBI" id="CHEBI:83421"/>
        <dbReference type="ChEBI" id="CHEBI:456216"/>
    </reaction>
</comment>
<keyword evidence="9" id="KW-0418">Kinase</keyword>
<dbReference type="FunFam" id="3.30.200.20:FF:000142">
    <property type="entry name" value="Cysteine-rich receptor-like protein kinase 10"/>
    <property type="match status" value="1"/>
</dbReference>
<feature type="transmembrane region" description="Helical" evidence="19">
    <location>
        <begin position="1494"/>
        <end position="1517"/>
    </location>
</feature>
<keyword evidence="7" id="KW-0677">Repeat</keyword>
<dbReference type="InterPro" id="IPR038408">
    <property type="entry name" value="GNK2_sf"/>
</dbReference>
<dbReference type="FunFam" id="1.10.510.10:FF:000129">
    <property type="entry name" value="cysteine-rich receptor-like protein kinase 10"/>
    <property type="match status" value="1"/>
</dbReference>
<feature type="chain" id="PRO_5042277930" description="Cysteine-rich receptor-like protein kinase 25" evidence="20">
    <location>
        <begin position="23"/>
        <end position="1881"/>
    </location>
</feature>
<dbReference type="PROSITE" id="PS50011">
    <property type="entry name" value="PROTEIN_KINASE_DOM"/>
    <property type="match status" value="1"/>
</dbReference>
<dbReference type="GO" id="GO:0005524">
    <property type="term" value="F:ATP binding"/>
    <property type="evidence" value="ECO:0007669"/>
    <property type="project" value="UniProtKB-UniRule"/>
</dbReference>
<comment type="caution">
    <text evidence="23">The sequence shown here is derived from an EMBL/GenBank/DDBJ whole genome shotgun (WGS) entry which is preliminary data.</text>
</comment>
<feature type="domain" description="Protein kinase" evidence="21">
    <location>
        <begin position="1556"/>
        <end position="1830"/>
    </location>
</feature>
<protein>
    <recommendedName>
        <fullName evidence="25">Cysteine-rich receptor-like protein kinase 25</fullName>
    </recommendedName>
</protein>
<comment type="subcellular location">
    <subcellularLocation>
        <location evidence="1">Membrane</location>
        <topology evidence="1">Single-pass membrane protein</topology>
    </subcellularLocation>
</comment>
<feature type="compositionally biased region" description="Pro residues" evidence="18">
    <location>
        <begin position="256"/>
        <end position="271"/>
    </location>
</feature>
<evidence type="ECO:0000256" key="11">
    <source>
        <dbReference type="ARBA" id="ARBA00022989"/>
    </source>
</evidence>
<name>A0AAD6QZW3_9ROSI</name>
<dbReference type="InterPro" id="IPR002902">
    <property type="entry name" value="GNK2"/>
</dbReference>
<feature type="domain" description="Gnk2-homologous" evidence="22">
    <location>
        <begin position="602"/>
        <end position="711"/>
    </location>
</feature>
<evidence type="ECO:0000256" key="12">
    <source>
        <dbReference type="ARBA" id="ARBA00023136"/>
    </source>
</evidence>
<dbReference type="Gene3D" id="3.30.200.20">
    <property type="entry name" value="Phosphorylase Kinase, domain 1"/>
    <property type="match status" value="2"/>
</dbReference>
<feature type="transmembrane region" description="Helical" evidence="19">
    <location>
        <begin position="1230"/>
        <end position="1249"/>
    </location>
</feature>
<dbReference type="Gene3D" id="1.10.510.10">
    <property type="entry name" value="Transferase(Phosphotransferase) domain 1"/>
    <property type="match status" value="2"/>
</dbReference>
<dbReference type="Gene3D" id="3.30.430.20">
    <property type="entry name" value="Gnk2 domain, C-X8-C-X2-C motif"/>
    <property type="match status" value="7"/>
</dbReference>
<dbReference type="GO" id="GO:0006979">
    <property type="term" value="P:response to oxidative stress"/>
    <property type="evidence" value="ECO:0007669"/>
    <property type="project" value="UniProtKB-ARBA"/>
</dbReference>
<dbReference type="InterPro" id="IPR000719">
    <property type="entry name" value="Prot_kinase_dom"/>
</dbReference>
<keyword evidence="2" id="KW-0723">Serine/threonine-protein kinase</keyword>